<reference evidence="2" key="2">
    <citation type="submission" date="2019-02" db="EMBL/GenBank/DDBJ databases">
        <title>Granulicella sibirica sp. nov., a psychrotolerant acidobacterium isolated from an organic soil layer in forested tundra, West Siberia.</title>
        <authorList>
            <person name="Oshkin I.Y."/>
            <person name="Kulichevskaya I.S."/>
            <person name="Rijpstra W.I.C."/>
            <person name="Sinninghe Damste J.S."/>
            <person name="Rakitin A.L."/>
            <person name="Ravin N.V."/>
            <person name="Dedysh S.N."/>
        </authorList>
    </citation>
    <scope>NUCLEOTIDE SEQUENCE [LARGE SCALE GENOMIC DNA]</scope>
    <source>
        <strain evidence="2">AF10</strain>
    </source>
</reference>
<reference evidence="1 2" key="1">
    <citation type="submission" date="2018-11" db="EMBL/GenBank/DDBJ databases">
        <authorList>
            <person name="Mardanov A.V."/>
            <person name="Ravin N.V."/>
            <person name="Dedysh S.N."/>
        </authorList>
    </citation>
    <scope>NUCLEOTIDE SEQUENCE [LARGE SCALE GENOMIC DNA]</scope>
    <source>
        <strain evidence="1 2">AF10</strain>
    </source>
</reference>
<sequence>MTAPNLEIEIKNRLAEEHVAQMHFSPAIEEAIRLSEMYKDIEPENYVLPLDAMAGFFRPPSR</sequence>
<dbReference type="Proteomes" id="UP000289437">
    <property type="component" value="Unassembled WGS sequence"/>
</dbReference>
<proteinExistence type="predicted"/>
<keyword evidence="2" id="KW-1185">Reference proteome</keyword>
<name>A0A4Q0T521_9BACT</name>
<dbReference type="AlphaFoldDB" id="A0A4Q0T521"/>
<protein>
    <submittedName>
        <fullName evidence="1">Uncharacterized protein</fullName>
    </submittedName>
</protein>
<comment type="caution">
    <text evidence="1">The sequence shown here is derived from an EMBL/GenBank/DDBJ whole genome shotgun (WGS) entry which is preliminary data.</text>
</comment>
<organism evidence="1 2">
    <name type="scientific">Granulicella sibirica</name>
    <dbReference type="NCBI Taxonomy" id="2479048"/>
    <lineage>
        <taxon>Bacteria</taxon>
        <taxon>Pseudomonadati</taxon>
        <taxon>Acidobacteriota</taxon>
        <taxon>Terriglobia</taxon>
        <taxon>Terriglobales</taxon>
        <taxon>Acidobacteriaceae</taxon>
        <taxon>Granulicella</taxon>
    </lineage>
</organism>
<evidence type="ECO:0000313" key="2">
    <source>
        <dbReference type="Proteomes" id="UP000289437"/>
    </source>
</evidence>
<dbReference type="EMBL" id="RDSM01000001">
    <property type="protein sequence ID" value="RXH57148.1"/>
    <property type="molecule type" value="Genomic_DNA"/>
</dbReference>
<gene>
    <name evidence="1" type="ORF">GRAN_0458</name>
</gene>
<accession>A0A4Q0T521</accession>
<evidence type="ECO:0000313" key="1">
    <source>
        <dbReference type="EMBL" id="RXH57148.1"/>
    </source>
</evidence>
<dbReference type="RefSeq" id="WP_128911363.1">
    <property type="nucleotide sequence ID" value="NZ_RDSM01000001.1"/>
</dbReference>